<organism evidence="2 3">
    <name type="scientific">Tilletia caries</name>
    <name type="common">wheat bunt fungus</name>
    <dbReference type="NCBI Taxonomy" id="13290"/>
    <lineage>
        <taxon>Eukaryota</taxon>
        <taxon>Fungi</taxon>
        <taxon>Dikarya</taxon>
        <taxon>Basidiomycota</taxon>
        <taxon>Ustilaginomycotina</taxon>
        <taxon>Exobasidiomycetes</taxon>
        <taxon>Tilletiales</taxon>
        <taxon>Tilletiaceae</taxon>
        <taxon>Tilletia</taxon>
    </lineage>
</organism>
<feature type="transmembrane region" description="Helical" evidence="1">
    <location>
        <begin position="105"/>
        <end position="127"/>
    </location>
</feature>
<dbReference type="Proteomes" id="UP000077671">
    <property type="component" value="Unassembled WGS sequence"/>
</dbReference>
<accession>A0A8T8SZX5</accession>
<reference evidence="2" key="1">
    <citation type="submission" date="2016-04" db="EMBL/GenBank/DDBJ databases">
        <authorList>
            <person name="Nguyen H.D."/>
            <person name="Kesanakurti P."/>
            <person name="Cullis J."/>
            <person name="Levesque C.A."/>
            <person name="Hambleton S."/>
        </authorList>
    </citation>
    <scope>NUCLEOTIDE SEQUENCE</scope>
    <source>
        <strain evidence="2">DAOMC 238032</strain>
    </source>
</reference>
<keyword evidence="1" id="KW-0812">Transmembrane</keyword>
<keyword evidence="1" id="KW-1133">Transmembrane helix</keyword>
<feature type="transmembrane region" description="Helical" evidence="1">
    <location>
        <begin position="14"/>
        <end position="34"/>
    </location>
</feature>
<dbReference type="AlphaFoldDB" id="A0A8T8SZX5"/>
<feature type="transmembrane region" description="Helical" evidence="1">
    <location>
        <begin position="46"/>
        <end position="63"/>
    </location>
</feature>
<proteinExistence type="predicted"/>
<evidence type="ECO:0000313" key="2">
    <source>
        <dbReference type="EMBL" id="KAE8252321.1"/>
    </source>
</evidence>
<evidence type="ECO:0000313" key="3">
    <source>
        <dbReference type="Proteomes" id="UP000077671"/>
    </source>
</evidence>
<dbReference type="EMBL" id="LWDD02001131">
    <property type="protein sequence ID" value="KAE8252321.1"/>
    <property type="molecule type" value="Genomic_DNA"/>
</dbReference>
<name>A0A8T8SZX5_9BASI</name>
<protein>
    <submittedName>
        <fullName evidence="2">Uncharacterized protein</fullName>
    </submittedName>
</protein>
<gene>
    <name evidence="2" type="ORF">A4X03_0g6197</name>
</gene>
<sequence length="132" mass="14600">MRTPTSALPRFTQATYLLFSAIYVQFISTTLHSALEAVVGMSRIKLPVGLLIAATFACMYANLRHARLMAAISSHNRHRSVLFDPALHATRGASVLLTTPLFDPFSIIVLFFSGTLRFASIITLAMLRFRKA</sequence>
<reference evidence="2" key="2">
    <citation type="journal article" date="2019" name="IMA Fungus">
        <title>Genome sequencing and comparison of five Tilletia species to identify candidate genes for the detection of regulated species infecting wheat.</title>
        <authorList>
            <person name="Nguyen H.D.T."/>
            <person name="Sultana T."/>
            <person name="Kesanakurti P."/>
            <person name="Hambleton S."/>
        </authorList>
    </citation>
    <scope>NUCLEOTIDE SEQUENCE</scope>
    <source>
        <strain evidence="2">DAOMC 238032</strain>
    </source>
</reference>
<keyword evidence="1" id="KW-0472">Membrane</keyword>
<comment type="caution">
    <text evidence="2">The sequence shown here is derived from an EMBL/GenBank/DDBJ whole genome shotgun (WGS) entry which is preliminary data.</text>
</comment>
<evidence type="ECO:0000256" key="1">
    <source>
        <dbReference type="SAM" id="Phobius"/>
    </source>
</evidence>